<evidence type="ECO:0000256" key="1">
    <source>
        <dbReference type="SAM" id="Phobius"/>
    </source>
</evidence>
<organism evidence="2 3">
    <name type="scientific">Leptospira barantonii</name>
    <dbReference type="NCBI Taxonomy" id="2023184"/>
    <lineage>
        <taxon>Bacteria</taxon>
        <taxon>Pseudomonadati</taxon>
        <taxon>Spirochaetota</taxon>
        <taxon>Spirochaetia</taxon>
        <taxon>Leptospirales</taxon>
        <taxon>Leptospiraceae</taxon>
        <taxon>Leptospira</taxon>
    </lineage>
</organism>
<reference evidence="2 3" key="1">
    <citation type="journal article" date="2019" name="PLoS Negl. Trop. Dis.">
        <title>Revisiting the worldwide diversity of Leptospira species in the environment.</title>
        <authorList>
            <person name="Vincent A.T."/>
            <person name="Schiettekatte O."/>
            <person name="Bourhy P."/>
            <person name="Veyrier F.J."/>
            <person name="Picardeau M."/>
        </authorList>
    </citation>
    <scope>NUCLEOTIDE SEQUENCE [LARGE SCALE GENOMIC DNA]</scope>
    <source>
        <strain evidence="2 3">201702444</strain>
    </source>
</reference>
<dbReference type="AlphaFoldDB" id="A0A5F2BTI7"/>
<protein>
    <submittedName>
        <fullName evidence="2">Uncharacterized protein</fullName>
    </submittedName>
</protein>
<feature type="transmembrane region" description="Helical" evidence="1">
    <location>
        <begin position="181"/>
        <end position="200"/>
    </location>
</feature>
<accession>A0A5F2BTI7</accession>
<feature type="transmembrane region" description="Helical" evidence="1">
    <location>
        <begin position="99"/>
        <end position="118"/>
    </location>
</feature>
<feature type="transmembrane region" description="Helical" evidence="1">
    <location>
        <begin position="258"/>
        <end position="283"/>
    </location>
</feature>
<gene>
    <name evidence="2" type="ORF">EHQ76_02955</name>
</gene>
<evidence type="ECO:0000313" key="3">
    <source>
        <dbReference type="Proteomes" id="UP000298429"/>
    </source>
</evidence>
<dbReference type="Proteomes" id="UP000298429">
    <property type="component" value="Unassembled WGS sequence"/>
</dbReference>
<dbReference type="RefSeq" id="WP_135669664.1">
    <property type="nucleotide sequence ID" value="NZ_RQGN01000013.1"/>
</dbReference>
<name>A0A5F2BTI7_9LEPT</name>
<feature type="transmembrane region" description="Helical" evidence="1">
    <location>
        <begin position="59"/>
        <end position="79"/>
    </location>
</feature>
<sequence>MVQVDVFWAYGLGAGFAMAASRQIKKIQSSSDSTNSASLKDAKAKNPTEKTPFWKTTYFLINVLFLSLVFGPSGLYLVWQFTNWETMQALDKSMPGWLVTLFGFTNVSQGILAFWIVWKLLEKSKAFLGFLQAMLGYFGMFFILVHGWDGEGYKRFFSATREEYLTNWSWNTALSWLTSDVAITLYVMGIIMIPIMIYIMSSWLEEGLEIQEVSLGQETKEGKGSPVQRILFFLGSVFIGALGLAIVCSLLIHALGWIFGGALSLGVLYVLGISKYGILFAFYKGIFHLKGNSISASGVPAGARA</sequence>
<comment type="caution">
    <text evidence="2">The sequence shown here is derived from an EMBL/GenBank/DDBJ whole genome shotgun (WGS) entry which is preliminary data.</text>
</comment>
<feature type="transmembrane region" description="Helical" evidence="1">
    <location>
        <begin position="230"/>
        <end position="252"/>
    </location>
</feature>
<keyword evidence="1" id="KW-0812">Transmembrane</keyword>
<evidence type="ECO:0000313" key="2">
    <source>
        <dbReference type="EMBL" id="TGM08923.1"/>
    </source>
</evidence>
<keyword evidence="1" id="KW-1133">Transmembrane helix</keyword>
<dbReference type="EMBL" id="RQGN01000013">
    <property type="protein sequence ID" value="TGM08923.1"/>
    <property type="molecule type" value="Genomic_DNA"/>
</dbReference>
<keyword evidence="1" id="KW-0472">Membrane</keyword>
<proteinExistence type="predicted"/>
<feature type="transmembrane region" description="Helical" evidence="1">
    <location>
        <begin position="130"/>
        <end position="148"/>
    </location>
</feature>
<dbReference type="OrthoDB" id="5420022at2"/>